<comment type="subcellular location">
    <subcellularLocation>
        <location evidence="1">Nucleus</location>
        <location evidence="1">Nuclear pore complex</location>
    </subcellularLocation>
</comment>
<keyword evidence="7" id="KW-0539">Nucleus</keyword>
<dbReference type="Proteomes" id="UP000007110">
    <property type="component" value="Unassembled WGS sequence"/>
</dbReference>
<dbReference type="InterPro" id="IPR024882">
    <property type="entry name" value="NUP58/p45/49"/>
</dbReference>
<dbReference type="EnsemblMetazoa" id="XM_030980380">
    <property type="protein sequence ID" value="XP_030836240"/>
    <property type="gene ID" value="LOC586431"/>
</dbReference>
<keyword evidence="10" id="KW-1185">Reference proteome</keyword>
<dbReference type="GeneID" id="586431"/>
<feature type="region of interest" description="Disordered" evidence="8">
    <location>
        <begin position="436"/>
        <end position="455"/>
    </location>
</feature>
<evidence type="ECO:0000256" key="4">
    <source>
        <dbReference type="ARBA" id="ARBA00022927"/>
    </source>
</evidence>
<dbReference type="GO" id="GO:0017056">
    <property type="term" value="F:structural constituent of nuclear pore"/>
    <property type="evidence" value="ECO:0007669"/>
    <property type="project" value="InterPro"/>
</dbReference>
<dbReference type="RefSeq" id="XP_030836240.1">
    <property type="nucleotide sequence ID" value="XM_030980380.1"/>
</dbReference>
<evidence type="ECO:0000313" key="10">
    <source>
        <dbReference type="Proteomes" id="UP000007110"/>
    </source>
</evidence>
<proteinExistence type="predicted"/>
<feature type="region of interest" description="Disordered" evidence="8">
    <location>
        <begin position="221"/>
        <end position="243"/>
    </location>
</feature>
<feature type="compositionally biased region" description="Polar residues" evidence="8">
    <location>
        <begin position="443"/>
        <end position="455"/>
    </location>
</feature>
<dbReference type="AlphaFoldDB" id="A0A7M7NKQ9"/>
<evidence type="ECO:0000256" key="8">
    <source>
        <dbReference type="SAM" id="MobiDB-lite"/>
    </source>
</evidence>
<evidence type="ECO:0000256" key="5">
    <source>
        <dbReference type="ARBA" id="ARBA00023010"/>
    </source>
</evidence>
<evidence type="ECO:0008006" key="11">
    <source>
        <dbReference type="Google" id="ProtNLM"/>
    </source>
</evidence>
<feature type="compositionally biased region" description="Low complexity" evidence="8">
    <location>
        <begin position="221"/>
        <end position="235"/>
    </location>
</feature>
<reference evidence="10" key="1">
    <citation type="submission" date="2015-02" db="EMBL/GenBank/DDBJ databases">
        <title>Genome sequencing for Strongylocentrotus purpuratus.</title>
        <authorList>
            <person name="Murali S."/>
            <person name="Liu Y."/>
            <person name="Vee V."/>
            <person name="English A."/>
            <person name="Wang M."/>
            <person name="Skinner E."/>
            <person name="Han Y."/>
            <person name="Muzny D.M."/>
            <person name="Worley K.C."/>
            <person name="Gibbs R.A."/>
        </authorList>
    </citation>
    <scope>NUCLEOTIDE SEQUENCE</scope>
</reference>
<feature type="region of interest" description="Disordered" evidence="8">
    <location>
        <begin position="612"/>
        <end position="639"/>
    </location>
</feature>
<organism evidence="9 10">
    <name type="scientific">Strongylocentrotus purpuratus</name>
    <name type="common">Purple sea urchin</name>
    <dbReference type="NCBI Taxonomy" id="7668"/>
    <lineage>
        <taxon>Eukaryota</taxon>
        <taxon>Metazoa</taxon>
        <taxon>Echinodermata</taxon>
        <taxon>Eleutherozoa</taxon>
        <taxon>Echinozoa</taxon>
        <taxon>Echinoidea</taxon>
        <taxon>Euechinoidea</taxon>
        <taxon>Echinacea</taxon>
        <taxon>Camarodonta</taxon>
        <taxon>Echinidea</taxon>
        <taxon>Strongylocentrotidae</taxon>
        <taxon>Strongylocentrotus</taxon>
    </lineage>
</organism>
<keyword evidence="3" id="KW-0509">mRNA transport</keyword>
<evidence type="ECO:0000313" key="9">
    <source>
        <dbReference type="EnsemblMetazoa" id="XP_030836240"/>
    </source>
</evidence>
<evidence type="ECO:0000256" key="6">
    <source>
        <dbReference type="ARBA" id="ARBA00023132"/>
    </source>
</evidence>
<evidence type="ECO:0000256" key="2">
    <source>
        <dbReference type="ARBA" id="ARBA00022448"/>
    </source>
</evidence>
<feature type="compositionally biased region" description="Low complexity" evidence="8">
    <location>
        <begin position="612"/>
        <end position="622"/>
    </location>
</feature>
<dbReference type="GO" id="GO:0005643">
    <property type="term" value="C:nuclear pore"/>
    <property type="evidence" value="ECO:0007669"/>
    <property type="project" value="UniProtKB-SubCell"/>
</dbReference>
<dbReference type="GO" id="GO:0008139">
    <property type="term" value="F:nuclear localization sequence binding"/>
    <property type="evidence" value="ECO:0007669"/>
    <property type="project" value="InterPro"/>
</dbReference>
<accession>A0A7M7NKQ9</accession>
<evidence type="ECO:0000256" key="7">
    <source>
        <dbReference type="ARBA" id="ARBA00023242"/>
    </source>
</evidence>
<name>A0A7M7NKQ9_STRPU</name>
<dbReference type="GO" id="GO:0015031">
    <property type="term" value="P:protein transport"/>
    <property type="evidence" value="ECO:0007669"/>
    <property type="project" value="UniProtKB-KW"/>
</dbReference>
<dbReference type="GO" id="GO:0051028">
    <property type="term" value="P:mRNA transport"/>
    <property type="evidence" value="ECO:0007669"/>
    <property type="project" value="UniProtKB-KW"/>
</dbReference>
<dbReference type="Pfam" id="PF15967">
    <property type="entry name" value="Nucleoporin_FG2"/>
    <property type="match status" value="1"/>
</dbReference>
<keyword evidence="6" id="KW-0906">Nuclear pore complex</keyword>
<dbReference type="PANTHER" id="PTHR13437:SF2">
    <property type="entry name" value="NUCLEOPORIN P58_P45"/>
    <property type="match status" value="1"/>
</dbReference>
<sequence length="639" mass="63135">MAGSGGFKFGTTATGTSGGGAAGAFSFGNPSATAKPTGLSFGTPAPNPQAPTGVATGFKFAGTSSPATNLSGGLQLGAATASPASKGLGFGLGSTTATPAAGTGLTLGTPSTGTGLSLGGTIGGTSAGTGLSLGVAKPGGLSLAGAKPAGAGFSLSGTSGTGLTLGGTTGTGFGIGGTAATSSGLTLGGISTSGASTGLTLGVVAPTAKVGLGGVDPSTLSTSIATTSTTSDSTSKGQGVKETNVPQPICQNVKAFKAYVKKQKSTREEILRFSDKPLHRVREETAALHQLLRQASSSLQRNAAAVRKLKEQSAQQLKDVEIAQRTREIPAALQLEYSAPTEYFQRLVYQFEQDMVLCRQQIEQMESFMAALEQPASYSPQELSNIMVKLNETFVALAAQLQGVHEIIKAQKEQYLNYRRVYLGDSTDVFSARRKLAERQTRSKTQSKGPQPFTQFPNMALVMATAMQSAQKPTGMGGAMGGAMGGGLQTGLGARTGLGGTAGGLGGTATGLGGTGSTFGATSGFGAGFQNKGFGTGTGTFGTGSTLGTGLGQTASTFGGGGGTGGLFGTNPAAATTSAPGFNFGGSLSAGPNPGTTGTAATGFGGFGTTAAGSSFGSTTTGKPLQLQKPPLKTRKSTR</sequence>
<evidence type="ECO:0000256" key="1">
    <source>
        <dbReference type="ARBA" id="ARBA00004567"/>
    </source>
</evidence>
<evidence type="ECO:0000256" key="3">
    <source>
        <dbReference type="ARBA" id="ARBA00022816"/>
    </source>
</evidence>
<protein>
    <recommendedName>
        <fullName evidence="11">Nucleoporin p58/p45</fullName>
    </recommendedName>
</protein>
<keyword evidence="5" id="KW-0811">Translocation</keyword>
<keyword evidence="4" id="KW-0653">Protein transport</keyword>
<dbReference type="CTD" id="9818"/>
<dbReference type="Gene3D" id="6.10.140.1350">
    <property type="match status" value="1"/>
</dbReference>
<feature type="region of interest" description="Disordered" evidence="8">
    <location>
        <begin position="33"/>
        <end position="54"/>
    </location>
</feature>
<dbReference type="PANTHER" id="PTHR13437">
    <property type="entry name" value="NUCLEOPORIN P58/P45 NUCLEOPORIN-LIKE PROTEIN 1"/>
    <property type="match status" value="1"/>
</dbReference>
<keyword evidence="2" id="KW-0813">Transport</keyword>
<reference evidence="9" key="2">
    <citation type="submission" date="2021-01" db="UniProtKB">
        <authorList>
            <consortium name="EnsemblMetazoa"/>
        </authorList>
    </citation>
    <scope>IDENTIFICATION</scope>
</reference>